<dbReference type="SUPFAM" id="SSF52058">
    <property type="entry name" value="L domain-like"/>
    <property type="match status" value="2"/>
</dbReference>
<evidence type="ECO:0000256" key="3">
    <source>
        <dbReference type="ARBA" id="ARBA00022692"/>
    </source>
</evidence>
<evidence type="ECO:0000313" key="11">
    <source>
        <dbReference type="EMBL" id="KAA0160811.1"/>
    </source>
</evidence>
<dbReference type="Pfam" id="PF07699">
    <property type="entry name" value="Ephrin_rec_like"/>
    <property type="match status" value="1"/>
</dbReference>
<dbReference type="AlphaFoldDB" id="A0A5A8DA54"/>
<sequence length="1235" mass="128501">MLAQSATLLASDLDALQMFYAASNADVSAAARSVLDWDLRAAHPCSEWSGLTCVGNHSFLRVAALNLTSKGRAPQGALTVRLEHLCALDGLASLDLSWTAVIGGVPTCFSTLANLSFADLGATGVGSRLFLRPLMQRMPDSLRTLLLYNNPQLYGSLSSTSGHLPASLRVLSLSDTPVDGFLSPWLESSGLESFSCLNTRVGGQLPAALPPTMKWLALGVTHMTTRGVHSSLTPIFGAIPQSYCQMKELEVLVLRGVCLGGAIPDCGANWTKLRVLDLSFSFVGGELPASAAEWRSLEAARLSDNLFTGLGGLASLIRSGSPALAELVMGRNLWGWGHVPLVRCALAGTTVTATPEEAASSPAEPRGNVSTVPWDSLAGLPKLRVLDFGGSGVADELPFNASALPDGIEVIDLRNSRLAGPVPLPRNTSSLKALSLRRAGTLAEAEASCSDRVDASESLARLLVHGVEYWDGSGLGLCGELPVGWLSGLLGQRGGATVWLGENQLSGDVVANVSAPNSTTQLGVNDLPLATVQLRLTGLSGDTGLAFLDTSRTRVAGGVSDVAASSLVASQASGAIDVGLACSLTSQASRVWDVSGTPVVGSLNMSCLLGSLFSSFAVAARAEDGAGGAASASPASKPRLVVDDAFAGLVRSICGPAPATCFVPWNMESDPRFRGTTTLTLLDLRNFHVEGDAQVFLDSLCLFAKLSVIRLVGLGLKGRLPPCLSGSEKLSQLSVAGNLLSDLGRDPSDYVVPADSVFGLSIANVHSSSSVSRFPELKELDASRTPLVGSLGAVMSQFLQSPKLASVDLSGSSVSGRIDELTDRFRVALDVSQVDAAETRQLRRIESPGVSARMGGPTGVDQDFGDITLARSLLRVVYDAAERGLLGLQSLNLAETLVFGALPKSLPVALRELNLSSTSVEGQIHRAFAALDVLDARACPLLHGPPLPPFGADATLALPAVLRPFWTDQAVRERLGDCCGLSDFMAPAVSPVYETVPGAAPEGFDGEVECRAVYSPANPGLQLFITPEYDNWARARCKKGSFGFGRWCSRCPTGSTTASAGAQTIDECECEAGEEIRALVTASAGAVPSSGQGCAACPVGTFRPAGGGSSCSQCPGNATTAEAGSVSDRDCECEAGFEPEFATNATLGRRVLVGCRPCAPMWTKADRGNGMCRPCAAGWYSLSHGSVSCEQCAPDGVLCPGDGTLSFLPGFWVPGSDPAGADARQWDVPWCWSGS</sequence>
<dbReference type="InterPro" id="IPR009030">
    <property type="entry name" value="Growth_fac_rcpt_cys_sf"/>
</dbReference>
<dbReference type="InterPro" id="IPR032675">
    <property type="entry name" value="LRR_dom_sf"/>
</dbReference>
<keyword evidence="5" id="KW-0677">Repeat</keyword>
<evidence type="ECO:0000256" key="5">
    <source>
        <dbReference type="ARBA" id="ARBA00022737"/>
    </source>
</evidence>
<name>A0A5A8DA54_CAFRO</name>
<keyword evidence="6" id="KW-1133">Transmembrane helix</keyword>
<proteinExistence type="predicted"/>
<organism evidence="11 12">
    <name type="scientific">Cafeteria roenbergensis</name>
    <name type="common">Marine flagellate</name>
    <dbReference type="NCBI Taxonomy" id="33653"/>
    <lineage>
        <taxon>Eukaryota</taxon>
        <taxon>Sar</taxon>
        <taxon>Stramenopiles</taxon>
        <taxon>Bigyra</taxon>
        <taxon>Opalozoa</taxon>
        <taxon>Bicosoecida</taxon>
        <taxon>Cafeteriaceae</taxon>
        <taxon>Cafeteria</taxon>
    </lineage>
</organism>
<evidence type="ECO:0000256" key="4">
    <source>
        <dbReference type="ARBA" id="ARBA00022729"/>
    </source>
</evidence>
<evidence type="ECO:0000313" key="12">
    <source>
        <dbReference type="Proteomes" id="UP000322899"/>
    </source>
</evidence>
<dbReference type="InterPro" id="IPR011641">
    <property type="entry name" value="Tyr-kin_ephrin_A/B_rcpt-like"/>
</dbReference>
<dbReference type="PANTHER" id="PTHR27000:SF642">
    <property type="entry name" value="INACTIVE LEUCINE-RICH REPEAT RECEPTOR KINASE XIAO-RELATED"/>
    <property type="match status" value="1"/>
</dbReference>
<dbReference type="Gene3D" id="2.10.50.10">
    <property type="entry name" value="Tumor Necrosis Factor Receptor, subunit A, domain 2"/>
    <property type="match status" value="1"/>
</dbReference>
<evidence type="ECO:0000256" key="9">
    <source>
        <dbReference type="ARBA" id="ARBA00023180"/>
    </source>
</evidence>
<comment type="subcellular location">
    <subcellularLocation>
        <location evidence="1">Membrane</location>
        <topology evidence="1">Single-pass membrane protein</topology>
    </subcellularLocation>
</comment>
<dbReference type="Gene3D" id="3.80.10.10">
    <property type="entry name" value="Ribonuclease Inhibitor"/>
    <property type="match status" value="3"/>
</dbReference>
<gene>
    <name evidence="11" type="ORF">FNF27_08217</name>
</gene>
<evidence type="ECO:0000256" key="6">
    <source>
        <dbReference type="ARBA" id="ARBA00022989"/>
    </source>
</evidence>
<dbReference type="GO" id="GO:0016020">
    <property type="term" value="C:membrane"/>
    <property type="evidence" value="ECO:0007669"/>
    <property type="project" value="UniProtKB-SubCell"/>
</dbReference>
<dbReference type="SUPFAM" id="SSF57184">
    <property type="entry name" value="Growth factor receptor domain"/>
    <property type="match status" value="1"/>
</dbReference>
<feature type="domain" description="Tyrosine-protein kinase ephrin type A/B receptor-like" evidence="10">
    <location>
        <begin position="1091"/>
        <end position="1131"/>
    </location>
</feature>
<keyword evidence="9" id="KW-0325">Glycoprotein</keyword>
<keyword evidence="4" id="KW-0732">Signal</keyword>
<dbReference type="OrthoDB" id="1394818at2759"/>
<keyword evidence="8" id="KW-0675">Receptor</keyword>
<dbReference type="EMBL" id="VLTO01000149">
    <property type="protein sequence ID" value="KAA0160811.1"/>
    <property type="molecule type" value="Genomic_DNA"/>
</dbReference>
<accession>A0A5A8DA54</accession>
<comment type="caution">
    <text evidence="11">The sequence shown here is derived from an EMBL/GenBank/DDBJ whole genome shotgun (WGS) entry which is preliminary data.</text>
</comment>
<keyword evidence="2" id="KW-0433">Leucine-rich repeat</keyword>
<keyword evidence="3" id="KW-0812">Transmembrane</keyword>
<keyword evidence="7" id="KW-0472">Membrane</keyword>
<dbReference type="Proteomes" id="UP000322899">
    <property type="component" value="Unassembled WGS sequence"/>
</dbReference>
<dbReference type="SMART" id="SM01411">
    <property type="entry name" value="Ephrin_rec_like"/>
    <property type="match status" value="3"/>
</dbReference>
<evidence type="ECO:0000259" key="10">
    <source>
        <dbReference type="Pfam" id="PF07699"/>
    </source>
</evidence>
<dbReference type="PANTHER" id="PTHR27000">
    <property type="entry name" value="LEUCINE-RICH REPEAT RECEPTOR-LIKE PROTEIN KINASE FAMILY PROTEIN-RELATED"/>
    <property type="match status" value="1"/>
</dbReference>
<evidence type="ECO:0000256" key="2">
    <source>
        <dbReference type="ARBA" id="ARBA00022614"/>
    </source>
</evidence>
<evidence type="ECO:0000256" key="1">
    <source>
        <dbReference type="ARBA" id="ARBA00004167"/>
    </source>
</evidence>
<reference evidence="11 12" key="1">
    <citation type="submission" date="2019-07" db="EMBL/GenBank/DDBJ databases">
        <title>Genomes of Cafeteria roenbergensis.</title>
        <authorList>
            <person name="Fischer M.G."/>
            <person name="Hackl T."/>
            <person name="Roman M."/>
        </authorList>
    </citation>
    <scope>NUCLEOTIDE SEQUENCE [LARGE SCALE GENOMIC DNA]</scope>
    <source>
        <strain evidence="11 12">E4-10P</strain>
    </source>
</reference>
<evidence type="ECO:0000256" key="8">
    <source>
        <dbReference type="ARBA" id="ARBA00023170"/>
    </source>
</evidence>
<evidence type="ECO:0000256" key="7">
    <source>
        <dbReference type="ARBA" id="ARBA00023136"/>
    </source>
</evidence>
<protein>
    <recommendedName>
        <fullName evidence="10">Tyrosine-protein kinase ephrin type A/B receptor-like domain-containing protein</fullName>
    </recommendedName>
</protein>